<organism evidence="2">
    <name type="scientific">uncultured Dysgonomonas sp</name>
    <dbReference type="NCBI Taxonomy" id="206096"/>
    <lineage>
        <taxon>Bacteria</taxon>
        <taxon>Pseudomonadati</taxon>
        <taxon>Bacteroidota</taxon>
        <taxon>Bacteroidia</taxon>
        <taxon>Bacteroidales</taxon>
        <taxon>Dysgonomonadaceae</taxon>
        <taxon>Dysgonomonas</taxon>
        <taxon>environmental samples</taxon>
    </lineage>
</organism>
<accession>A0A212JH62</accession>
<dbReference type="RefSeq" id="WP_296940879.1">
    <property type="nucleotide sequence ID" value="NZ_LT599032.1"/>
</dbReference>
<keyword evidence="1" id="KW-0732">Signal</keyword>
<evidence type="ECO:0008006" key="3">
    <source>
        <dbReference type="Google" id="ProtNLM"/>
    </source>
</evidence>
<dbReference type="AlphaFoldDB" id="A0A212JH62"/>
<name>A0A212JH62_9BACT</name>
<evidence type="ECO:0000313" key="2">
    <source>
        <dbReference type="EMBL" id="SBV98585.1"/>
    </source>
</evidence>
<gene>
    <name evidence="2" type="ORF">KL86DYS1_12211</name>
</gene>
<protein>
    <recommendedName>
        <fullName evidence="3">Peptidase S74 domain-containing protein</fullName>
    </recommendedName>
</protein>
<feature type="chain" id="PRO_5012939566" description="Peptidase S74 domain-containing protein" evidence="1">
    <location>
        <begin position="21"/>
        <end position="236"/>
    </location>
</feature>
<reference evidence="2" key="1">
    <citation type="submission" date="2016-04" db="EMBL/GenBank/DDBJ databases">
        <authorList>
            <person name="Evans L.H."/>
            <person name="Alamgir A."/>
            <person name="Owens N."/>
            <person name="Weber N.D."/>
            <person name="Virtaneva K."/>
            <person name="Barbian K."/>
            <person name="Babar A."/>
            <person name="Rosenke K."/>
        </authorList>
    </citation>
    <scope>NUCLEOTIDE SEQUENCE</scope>
    <source>
        <strain evidence="2">86-1</strain>
    </source>
</reference>
<evidence type="ECO:0000256" key="1">
    <source>
        <dbReference type="SAM" id="SignalP"/>
    </source>
</evidence>
<dbReference type="EMBL" id="FLUM01000001">
    <property type="protein sequence ID" value="SBV98585.1"/>
    <property type="molecule type" value="Genomic_DNA"/>
</dbReference>
<sequence>MRKILSIVCLLFFFVINILAQDQTIEGNLITSGDINVGNNVPNKWGIGAKIHLRGTTLSNDPIWIAKYTPKQETTDLRINVGDGYSVEDRLVIGTTEWNTAIFQEWFVVRMDGNVGIGTAQPTSTLDVNGRIKSSSLDVSQLIRAKEVKIQIPDWSDFVFAPDYNLPSLTEVEQHIKEKQHLPDIPSEKEVKENGIDLGVMQAKLLQKIEELTLYVIEQDKKIVELQQKLDELKKD</sequence>
<feature type="signal peptide" evidence="1">
    <location>
        <begin position="1"/>
        <end position="20"/>
    </location>
</feature>
<proteinExistence type="predicted"/>